<dbReference type="EMBL" id="JADGJD010001717">
    <property type="protein sequence ID" value="KAJ3038590.1"/>
    <property type="molecule type" value="Genomic_DNA"/>
</dbReference>
<reference evidence="1" key="1">
    <citation type="submission" date="2020-05" db="EMBL/GenBank/DDBJ databases">
        <title>Phylogenomic resolution of chytrid fungi.</title>
        <authorList>
            <person name="Stajich J.E."/>
            <person name="Amses K."/>
            <person name="Simmons R."/>
            <person name="Seto K."/>
            <person name="Myers J."/>
            <person name="Bonds A."/>
            <person name="Quandt C.A."/>
            <person name="Barry K."/>
            <person name="Liu P."/>
            <person name="Grigoriev I."/>
            <person name="Longcore J.E."/>
            <person name="James T.Y."/>
        </authorList>
    </citation>
    <scope>NUCLEOTIDE SEQUENCE</scope>
    <source>
        <strain evidence="1">JEL0318</strain>
    </source>
</reference>
<evidence type="ECO:0000313" key="2">
    <source>
        <dbReference type="Proteomes" id="UP001212841"/>
    </source>
</evidence>
<name>A0AAD5S3Z9_9FUNG</name>
<dbReference type="Proteomes" id="UP001212841">
    <property type="component" value="Unassembled WGS sequence"/>
</dbReference>
<gene>
    <name evidence="1" type="ORF">HK097_003123</name>
</gene>
<keyword evidence="2" id="KW-1185">Reference proteome</keyword>
<protein>
    <submittedName>
        <fullName evidence="1">Uncharacterized protein</fullName>
    </submittedName>
</protein>
<sequence length="144" mass="16432">MTNMQQNVTGLPREHYEANIQRLQAGEKVLVSDKHGVVSELYLKDGKMYDTLRNSREDDSDPEVIPLDTLPITCFWSELVNKFGAPVKVHEATGTVVFQKPDGKVVMYHSAMEDMTRENKDLILYTNCTFVSDIDDEIYETDVL</sequence>
<evidence type="ECO:0000313" key="1">
    <source>
        <dbReference type="EMBL" id="KAJ3038590.1"/>
    </source>
</evidence>
<dbReference type="AlphaFoldDB" id="A0AAD5S3Z9"/>
<accession>A0AAD5S3Z9</accession>
<proteinExistence type="predicted"/>
<comment type="caution">
    <text evidence="1">The sequence shown here is derived from an EMBL/GenBank/DDBJ whole genome shotgun (WGS) entry which is preliminary data.</text>
</comment>
<organism evidence="1 2">
    <name type="scientific">Rhizophlyctis rosea</name>
    <dbReference type="NCBI Taxonomy" id="64517"/>
    <lineage>
        <taxon>Eukaryota</taxon>
        <taxon>Fungi</taxon>
        <taxon>Fungi incertae sedis</taxon>
        <taxon>Chytridiomycota</taxon>
        <taxon>Chytridiomycota incertae sedis</taxon>
        <taxon>Chytridiomycetes</taxon>
        <taxon>Rhizophlyctidales</taxon>
        <taxon>Rhizophlyctidaceae</taxon>
        <taxon>Rhizophlyctis</taxon>
    </lineage>
</organism>